<dbReference type="RefSeq" id="WP_326019131.1">
    <property type="nucleotide sequence ID" value="NZ_JAOZYC010000131.1"/>
</dbReference>
<keyword evidence="2" id="KW-1185">Reference proteome</keyword>
<dbReference type="Gene3D" id="2.60.120.10">
    <property type="entry name" value="Jelly Rolls"/>
    <property type="match status" value="1"/>
</dbReference>
<evidence type="ECO:0000313" key="1">
    <source>
        <dbReference type="EMBL" id="MEB8340306.1"/>
    </source>
</evidence>
<accession>A0ABU6FBV6</accession>
<evidence type="ECO:0000313" key="2">
    <source>
        <dbReference type="Proteomes" id="UP001354931"/>
    </source>
</evidence>
<reference evidence="1 2" key="1">
    <citation type="submission" date="2022-10" db="EMBL/GenBank/DDBJ databases">
        <authorList>
            <person name="Xie J."/>
            <person name="Shen N."/>
        </authorList>
    </citation>
    <scope>NUCLEOTIDE SEQUENCE [LARGE SCALE GENOMIC DNA]</scope>
    <source>
        <strain evidence="1 2">YIM65594</strain>
    </source>
</reference>
<name>A0ABU6FBV6_9ACTN</name>
<dbReference type="InterPro" id="IPR014710">
    <property type="entry name" value="RmlC-like_jellyroll"/>
</dbReference>
<dbReference type="InterPro" id="IPR011051">
    <property type="entry name" value="RmlC_Cupin_sf"/>
</dbReference>
<proteinExistence type="predicted"/>
<evidence type="ECO:0008006" key="3">
    <source>
        <dbReference type="Google" id="ProtNLM"/>
    </source>
</evidence>
<dbReference type="Proteomes" id="UP001354931">
    <property type="component" value="Unassembled WGS sequence"/>
</dbReference>
<organism evidence="1 2">
    <name type="scientific">Streptomyces endophyticus</name>
    <dbReference type="NCBI Taxonomy" id="714166"/>
    <lineage>
        <taxon>Bacteria</taxon>
        <taxon>Bacillati</taxon>
        <taxon>Actinomycetota</taxon>
        <taxon>Actinomycetes</taxon>
        <taxon>Kitasatosporales</taxon>
        <taxon>Streptomycetaceae</taxon>
        <taxon>Streptomyces</taxon>
    </lineage>
</organism>
<dbReference type="EMBL" id="JAOZYC010000131">
    <property type="protein sequence ID" value="MEB8340306.1"/>
    <property type="molecule type" value="Genomic_DNA"/>
</dbReference>
<sequence length="389" mass="42261">MTAGAATPIDVLRPVDGSVDWRRLAEDHWDRRPALLRPVRAPGPAAPFDPHEVFEGAVAAAHHATADADGRVRFTLGPRRLTDPGDLLPRPEDGSFAAYDRRLKRQLGETPFALVVRELHAGHHPLWARERAFLTGLWDEVGRSLTPIGTALCHGTSAPPRPLPSRHRAATFLYVLHGRHRIRLTGPGNRLWAATAVPGDLLYWPADHEHTVAAPRSPATTVHITVPRTPSPLIGHSPSHGTWGAVDTLVPDGEPPDDLPGTLPPALAAALDHLRRETRRAPLHRRLAHEVLRHATDGGLRPVPAPTRPGYFTDDDAVRATERVVWMPAGGHRLVAACGHVTRTGLTARELGALIGRLNGGEPLPVSELTPSARRLLARLSAFRAVERL</sequence>
<protein>
    <recommendedName>
        <fullName evidence="3">Cupin domain-containing protein</fullName>
    </recommendedName>
</protein>
<dbReference type="SUPFAM" id="SSF51182">
    <property type="entry name" value="RmlC-like cupins"/>
    <property type="match status" value="1"/>
</dbReference>
<gene>
    <name evidence="1" type="ORF">OKJ99_22695</name>
</gene>
<comment type="caution">
    <text evidence="1">The sequence shown here is derived from an EMBL/GenBank/DDBJ whole genome shotgun (WGS) entry which is preliminary data.</text>
</comment>